<dbReference type="PANTHER" id="PTHR33048">
    <property type="entry name" value="PTH11-LIKE INTEGRAL MEMBRANE PROTEIN (AFU_ORTHOLOGUE AFUA_5G11245)"/>
    <property type="match status" value="1"/>
</dbReference>
<accession>Q0CY58</accession>
<proteinExistence type="inferred from homology"/>
<gene>
    <name evidence="9" type="ORF">ATEG_01376</name>
</gene>
<feature type="transmembrane region" description="Helical" evidence="7">
    <location>
        <begin position="193"/>
        <end position="211"/>
    </location>
</feature>
<evidence type="ECO:0000256" key="5">
    <source>
        <dbReference type="ARBA" id="ARBA00038359"/>
    </source>
</evidence>
<evidence type="ECO:0000313" key="9">
    <source>
        <dbReference type="EMBL" id="EAU38133.1"/>
    </source>
</evidence>
<evidence type="ECO:0000313" key="10">
    <source>
        <dbReference type="Proteomes" id="UP000007963"/>
    </source>
</evidence>
<feature type="region of interest" description="Disordered" evidence="6">
    <location>
        <begin position="260"/>
        <end position="298"/>
    </location>
</feature>
<dbReference type="GO" id="GO:0016020">
    <property type="term" value="C:membrane"/>
    <property type="evidence" value="ECO:0007669"/>
    <property type="project" value="UniProtKB-SubCell"/>
</dbReference>
<dbReference type="VEuPathDB" id="FungiDB:ATEG_01376"/>
<dbReference type="Pfam" id="PF20684">
    <property type="entry name" value="Fung_rhodopsin"/>
    <property type="match status" value="2"/>
</dbReference>
<evidence type="ECO:0000259" key="8">
    <source>
        <dbReference type="Pfam" id="PF20684"/>
    </source>
</evidence>
<evidence type="ECO:0000256" key="2">
    <source>
        <dbReference type="ARBA" id="ARBA00022692"/>
    </source>
</evidence>
<dbReference type="RefSeq" id="XP_001208741.1">
    <property type="nucleotide sequence ID" value="XM_001208741.1"/>
</dbReference>
<dbReference type="Proteomes" id="UP000007963">
    <property type="component" value="Unassembled WGS sequence"/>
</dbReference>
<evidence type="ECO:0000256" key="4">
    <source>
        <dbReference type="ARBA" id="ARBA00023136"/>
    </source>
</evidence>
<sequence length="327" mass="36802">MTSTLVILWVFTWVAIGLIALRLLMRKVKKAPFVLGDYFSMGAIFCALVRLALVHVILLWGTNNMSAAFRQTHHFTPEEIRHREIASKFILVNRVFYNSYLWLQKLVLLDTYRRLHTHLRWEKLIMIAYIGIFAATYVTVQIVTFTECDPFNHYWQVLPDPGMPSLFSLVSIHPNKLRHMLPGTAPTNRPRKLQLAALFTVGLFIVAITIARLPQNAENPTVQVNRTTWASIELLAAAVVANAPVLYGLLKGRSQRSYASGAGSAGPSWPGQKRSAQASEFELQRARHSHRGSSGLGSRISSRNYLEIDGESCQSLNRTVGEYNTPI</sequence>
<dbReference type="PANTHER" id="PTHR33048:SF166">
    <property type="entry name" value="PTH11-LIKE INTEGRAL MEMBRANE PROTEIN"/>
    <property type="match status" value="1"/>
</dbReference>
<feature type="transmembrane region" description="Helical" evidence="7">
    <location>
        <begin position="37"/>
        <end position="60"/>
    </location>
</feature>
<evidence type="ECO:0000256" key="7">
    <source>
        <dbReference type="SAM" id="Phobius"/>
    </source>
</evidence>
<dbReference type="STRING" id="341663.Q0CY58"/>
<comment type="subcellular location">
    <subcellularLocation>
        <location evidence="1">Membrane</location>
        <topology evidence="1">Multi-pass membrane protein</topology>
    </subcellularLocation>
</comment>
<evidence type="ECO:0000256" key="6">
    <source>
        <dbReference type="SAM" id="MobiDB-lite"/>
    </source>
</evidence>
<feature type="compositionally biased region" description="Low complexity" evidence="6">
    <location>
        <begin position="260"/>
        <end position="272"/>
    </location>
</feature>
<dbReference type="InterPro" id="IPR052337">
    <property type="entry name" value="SAT4-like"/>
</dbReference>
<keyword evidence="4 7" id="KW-0472">Membrane</keyword>
<dbReference type="EMBL" id="CH476595">
    <property type="protein sequence ID" value="EAU38133.1"/>
    <property type="molecule type" value="Genomic_DNA"/>
</dbReference>
<feature type="transmembrane region" description="Helical" evidence="7">
    <location>
        <begin position="124"/>
        <end position="142"/>
    </location>
</feature>
<dbReference type="eggNOG" id="ENOG502RUUF">
    <property type="taxonomic scope" value="Eukaryota"/>
</dbReference>
<feature type="domain" description="Rhodopsin" evidence="8">
    <location>
        <begin position="188"/>
        <end position="251"/>
    </location>
</feature>
<reference evidence="10" key="1">
    <citation type="submission" date="2005-09" db="EMBL/GenBank/DDBJ databases">
        <title>Annotation of the Aspergillus terreus NIH2624 genome.</title>
        <authorList>
            <person name="Birren B.W."/>
            <person name="Lander E.S."/>
            <person name="Galagan J.E."/>
            <person name="Nusbaum C."/>
            <person name="Devon K."/>
            <person name="Henn M."/>
            <person name="Ma L.-J."/>
            <person name="Jaffe D.B."/>
            <person name="Butler J."/>
            <person name="Alvarez P."/>
            <person name="Gnerre S."/>
            <person name="Grabherr M."/>
            <person name="Kleber M."/>
            <person name="Mauceli E.W."/>
            <person name="Brockman W."/>
            <person name="Rounsley S."/>
            <person name="Young S.K."/>
            <person name="LaButti K."/>
            <person name="Pushparaj V."/>
            <person name="DeCaprio D."/>
            <person name="Crawford M."/>
            <person name="Koehrsen M."/>
            <person name="Engels R."/>
            <person name="Montgomery P."/>
            <person name="Pearson M."/>
            <person name="Howarth C."/>
            <person name="Larson L."/>
            <person name="Luoma S."/>
            <person name="White J."/>
            <person name="Alvarado L."/>
            <person name="Kodira C.D."/>
            <person name="Zeng Q."/>
            <person name="Oleary S."/>
            <person name="Yandava C."/>
            <person name="Denning D.W."/>
            <person name="Nierman W.C."/>
            <person name="Milne T."/>
            <person name="Madden K."/>
        </authorList>
    </citation>
    <scope>NUCLEOTIDE SEQUENCE [LARGE SCALE GENOMIC DNA]</scope>
    <source>
        <strain evidence="10">NIH 2624 / FGSC A1156</strain>
    </source>
</reference>
<organism evidence="9 10">
    <name type="scientific">Aspergillus terreus (strain NIH 2624 / FGSC A1156)</name>
    <dbReference type="NCBI Taxonomy" id="341663"/>
    <lineage>
        <taxon>Eukaryota</taxon>
        <taxon>Fungi</taxon>
        <taxon>Dikarya</taxon>
        <taxon>Ascomycota</taxon>
        <taxon>Pezizomycotina</taxon>
        <taxon>Eurotiomycetes</taxon>
        <taxon>Eurotiomycetidae</taxon>
        <taxon>Eurotiales</taxon>
        <taxon>Aspergillaceae</taxon>
        <taxon>Aspergillus</taxon>
        <taxon>Aspergillus subgen. Circumdati</taxon>
    </lineage>
</organism>
<dbReference type="AlphaFoldDB" id="Q0CY58"/>
<dbReference type="HOGENOM" id="CLU_019101_1_0_1"/>
<feature type="transmembrane region" description="Helical" evidence="7">
    <location>
        <begin position="231"/>
        <end position="250"/>
    </location>
</feature>
<dbReference type="GeneID" id="4316201"/>
<evidence type="ECO:0000256" key="1">
    <source>
        <dbReference type="ARBA" id="ARBA00004141"/>
    </source>
</evidence>
<dbReference type="OMA" id="IWGTNNM"/>
<feature type="transmembrane region" description="Helical" evidence="7">
    <location>
        <begin position="6"/>
        <end position="25"/>
    </location>
</feature>
<name>Q0CY58_ASPTN</name>
<protein>
    <recommendedName>
        <fullName evidence="8">Rhodopsin domain-containing protein</fullName>
    </recommendedName>
</protein>
<comment type="similarity">
    <text evidence="5">Belongs to the SAT4 family.</text>
</comment>
<feature type="transmembrane region" description="Helical" evidence="7">
    <location>
        <begin position="85"/>
        <end position="103"/>
    </location>
</feature>
<dbReference type="InterPro" id="IPR049326">
    <property type="entry name" value="Rhodopsin_dom_fungi"/>
</dbReference>
<feature type="domain" description="Rhodopsin" evidence="8">
    <location>
        <begin position="21"/>
        <end position="156"/>
    </location>
</feature>
<evidence type="ECO:0000256" key="3">
    <source>
        <dbReference type="ARBA" id="ARBA00022989"/>
    </source>
</evidence>
<dbReference type="OrthoDB" id="2988756at2759"/>
<keyword evidence="3 7" id="KW-1133">Transmembrane helix</keyword>
<keyword evidence="2 7" id="KW-0812">Transmembrane</keyword>